<gene>
    <name evidence="2" type="ORF">MTR67_015564</name>
</gene>
<evidence type="ECO:0000259" key="1">
    <source>
        <dbReference type="SMART" id="SM00256"/>
    </source>
</evidence>
<dbReference type="PANTHER" id="PTHR35546:SF119">
    <property type="entry name" value="F-BOX_KELCH-REPEAT PROTEIN"/>
    <property type="match status" value="1"/>
</dbReference>
<keyword evidence="3" id="KW-1185">Reference proteome</keyword>
<evidence type="ECO:0000313" key="3">
    <source>
        <dbReference type="Proteomes" id="UP001234989"/>
    </source>
</evidence>
<proteinExistence type="predicted"/>
<dbReference type="InterPro" id="IPR001810">
    <property type="entry name" value="F-box_dom"/>
</dbReference>
<dbReference type="InterPro" id="IPR056592">
    <property type="entry name" value="Beta-prop_At3g26010-like"/>
</dbReference>
<dbReference type="SUPFAM" id="SSF81383">
    <property type="entry name" value="F-box domain"/>
    <property type="match status" value="1"/>
</dbReference>
<dbReference type="InterPro" id="IPR055290">
    <property type="entry name" value="At3g26010-like"/>
</dbReference>
<feature type="domain" description="F-box" evidence="1">
    <location>
        <begin position="26"/>
        <end position="67"/>
    </location>
</feature>
<name>A0AAF0TK80_SOLVR</name>
<organism evidence="2 3">
    <name type="scientific">Solanum verrucosum</name>
    <dbReference type="NCBI Taxonomy" id="315347"/>
    <lineage>
        <taxon>Eukaryota</taxon>
        <taxon>Viridiplantae</taxon>
        <taxon>Streptophyta</taxon>
        <taxon>Embryophyta</taxon>
        <taxon>Tracheophyta</taxon>
        <taxon>Spermatophyta</taxon>
        <taxon>Magnoliopsida</taxon>
        <taxon>eudicotyledons</taxon>
        <taxon>Gunneridae</taxon>
        <taxon>Pentapetalae</taxon>
        <taxon>asterids</taxon>
        <taxon>lamiids</taxon>
        <taxon>Solanales</taxon>
        <taxon>Solanaceae</taxon>
        <taxon>Solanoideae</taxon>
        <taxon>Solaneae</taxon>
        <taxon>Solanum</taxon>
    </lineage>
</organism>
<dbReference type="PANTHER" id="PTHR35546">
    <property type="entry name" value="F-BOX PROTEIN INTERACTION DOMAIN PROTEIN-RELATED"/>
    <property type="match status" value="1"/>
</dbReference>
<dbReference type="InterPro" id="IPR036047">
    <property type="entry name" value="F-box-like_dom_sf"/>
</dbReference>
<evidence type="ECO:0000313" key="2">
    <source>
        <dbReference type="EMBL" id="WMV22179.1"/>
    </source>
</evidence>
<reference evidence="2" key="1">
    <citation type="submission" date="2023-08" db="EMBL/GenBank/DDBJ databases">
        <title>A de novo genome assembly of Solanum verrucosum Schlechtendal, a Mexican diploid species geographically isolated from the other diploid A-genome species in potato relatives.</title>
        <authorList>
            <person name="Hosaka K."/>
        </authorList>
    </citation>
    <scope>NUCLEOTIDE SEQUENCE</scope>
    <source>
        <tissue evidence="2">Young leaves</tissue>
    </source>
</reference>
<dbReference type="Pfam" id="PF00646">
    <property type="entry name" value="F-box"/>
    <property type="match status" value="1"/>
</dbReference>
<dbReference type="SMART" id="SM00256">
    <property type="entry name" value="FBOX"/>
    <property type="match status" value="1"/>
</dbReference>
<sequence length="424" mass="49337">MRRRSKTNRRRRVVEKKKKQFFFKDLSDELLIEILIRLPSSKEATLCKSVCKRWFALISSDDFRKISLIHYRNCDKKTLIPFTFVSIDYNYFHYLTDDTDLYVSEFCPENGFSRRVNSGFLNSDLPPMNYISLIESCGDLILCSGGTSDRIDYYIANVLTKQWFLLPRTLPRTPLESNTRFMSTSERVGFLIEPSSVDNAPCQYLVFRFISWGDSKFSIHVFSSKKGNWTRMIVTSPRNLNMLSRRTSIVACGRMFYTFIYERNDVVDCVLAFDPFTNDPSQILSVIDFPPEARDKPCLTCKLGVCGGRLRFAQIVLLPSRYLYPCISIWELEDDYRTGKWTLVHQRVPTDAVFRVPTLATKWVSVLTFHPYNEDLICFLVGNDHIVYNIQTDKVESSTLTSLFKKSLNVHVVPITRNWWPTSL</sequence>
<protein>
    <recommendedName>
        <fullName evidence="1">F-box domain-containing protein</fullName>
    </recommendedName>
</protein>
<dbReference type="Gene3D" id="1.20.1280.50">
    <property type="match status" value="1"/>
</dbReference>
<dbReference type="AlphaFoldDB" id="A0AAF0TK80"/>
<dbReference type="EMBL" id="CP133614">
    <property type="protein sequence ID" value="WMV22179.1"/>
    <property type="molecule type" value="Genomic_DNA"/>
</dbReference>
<dbReference type="Proteomes" id="UP001234989">
    <property type="component" value="Chromosome 3"/>
</dbReference>
<dbReference type="Pfam" id="PF24750">
    <property type="entry name" value="b-prop_At3g26010-like"/>
    <property type="match status" value="1"/>
</dbReference>
<accession>A0AAF0TK80</accession>